<comment type="subcellular location">
    <subcellularLocation>
        <location evidence="1">Cell inner membrane</location>
    </subcellularLocation>
</comment>
<evidence type="ECO:0000256" key="1">
    <source>
        <dbReference type="ARBA" id="ARBA00004533"/>
    </source>
</evidence>
<evidence type="ECO:0000256" key="7">
    <source>
        <dbReference type="SAM" id="Phobius"/>
    </source>
</evidence>
<keyword evidence="7" id="KW-1133">Transmembrane helix</keyword>
<dbReference type="GO" id="GO:0005886">
    <property type="term" value="C:plasma membrane"/>
    <property type="evidence" value="ECO:0007669"/>
    <property type="project" value="UniProtKB-SubCell"/>
</dbReference>
<dbReference type="Pfam" id="PF03279">
    <property type="entry name" value="Lip_A_acyltrans"/>
    <property type="match status" value="1"/>
</dbReference>
<sequence length="298" mass="33303">MKNFGQRAGRVTTLGGIAFMKGLAYLPLPVVRALGTALGWVLYGLIGGRRRVVHANFSVCFPELSKAARHKLALQTFVYFSQAWLDRSWLWHAPRECVQKRVRLTGAVEELAGTAPTVIFLPHFVGLDAAWAGMALAMPRPSTTIYTDQSNKLVDQWILQGRQRFGHLRLFGRIEGVKPIVAALREGQPLYLLPDMDFGPDESVFVPFYGVQAATVPSLSRFARLGRAKVVPLLPRLTADGYEVQVLPAWTDFPGSDPVADTARMNARLQDYIATMPAQYYWVHKRFKTRPEGEASLY</sequence>
<evidence type="ECO:0000256" key="4">
    <source>
        <dbReference type="ARBA" id="ARBA00022679"/>
    </source>
</evidence>
<dbReference type="AlphaFoldDB" id="A0AAU7LQI7"/>
<gene>
    <name evidence="8" type="ORF">ABLV49_17750</name>
</gene>
<dbReference type="EMBL" id="CP157675">
    <property type="protein sequence ID" value="XBP69708.1"/>
    <property type="molecule type" value="Genomic_DNA"/>
</dbReference>
<name>A0AAU7LQI7_9BURK</name>
<proteinExistence type="predicted"/>
<evidence type="ECO:0000256" key="3">
    <source>
        <dbReference type="ARBA" id="ARBA00022519"/>
    </source>
</evidence>
<keyword evidence="7" id="KW-0812">Transmembrane</keyword>
<evidence type="ECO:0000313" key="8">
    <source>
        <dbReference type="EMBL" id="XBP69708.1"/>
    </source>
</evidence>
<accession>A0AAU7LQI7</accession>
<evidence type="ECO:0000256" key="5">
    <source>
        <dbReference type="ARBA" id="ARBA00023136"/>
    </source>
</evidence>
<evidence type="ECO:0000256" key="2">
    <source>
        <dbReference type="ARBA" id="ARBA00022475"/>
    </source>
</evidence>
<dbReference type="InterPro" id="IPR004960">
    <property type="entry name" value="LipA_acyltrans"/>
</dbReference>
<feature type="transmembrane region" description="Helical" evidence="7">
    <location>
        <begin position="24"/>
        <end position="46"/>
    </location>
</feature>
<dbReference type="CDD" id="cd07984">
    <property type="entry name" value="LPLAT_LABLAT-like"/>
    <property type="match status" value="1"/>
</dbReference>
<dbReference type="GO" id="GO:0016746">
    <property type="term" value="F:acyltransferase activity"/>
    <property type="evidence" value="ECO:0007669"/>
    <property type="project" value="UniProtKB-KW"/>
</dbReference>
<evidence type="ECO:0000256" key="6">
    <source>
        <dbReference type="ARBA" id="ARBA00023315"/>
    </source>
</evidence>
<protein>
    <submittedName>
        <fullName evidence="8">Lipid A biosynthesis acyltransferase</fullName>
    </submittedName>
</protein>
<keyword evidence="6 8" id="KW-0012">Acyltransferase</keyword>
<dbReference type="RefSeq" id="WP_349278516.1">
    <property type="nucleotide sequence ID" value="NZ_CBCSCU010000016.1"/>
</dbReference>
<dbReference type="PANTHER" id="PTHR30606">
    <property type="entry name" value="LIPID A BIOSYNTHESIS LAUROYL ACYLTRANSFERASE"/>
    <property type="match status" value="1"/>
</dbReference>
<keyword evidence="4" id="KW-0808">Transferase</keyword>
<dbReference type="PIRSF" id="PIRSF026649">
    <property type="entry name" value="MsbB"/>
    <property type="match status" value="1"/>
</dbReference>
<reference evidence="8" key="1">
    <citation type="submission" date="2024-05" db="EMBL/GenBank/DDBJ databases">
        <authorList>
            <person name="Bunk B."/>
            <person name="Swiderski J."/>
            <person name="Sproer C."/>
            <person name="Thiel V."/>
        </authorList>
    </citation>
    <scope>NUCLEOTIDE SEQUENCE</scope>
    <source>
        <strain evidence="8">DSM 17735</strain>
    </source>
</reference>
<dbReference type="GO" id="GO:0009247">
    <property type="term" value="P:glycolipid biosynthetic process"/>
    <property type="evidence" value="ECO:0007669"/>
    <property type="project" value="UniProtKB-ARBA"/>
</dbReference>
<keyword evidence="2" id="KW-1003">Cell membrane</keyword>
<keyword evidence="5 7" id="KW-0472">Membrane</keyword>
<dbReference type="PANTHER" id="PTHR30606:SF9">
    <property type="entry name" value="LIPID A BIOSYNTHESIS LAUROYLTRANSFERASE"/>
    <property type="match status" value="1"/>
</dbReference>
<keyword evidence="3" id="KW-0997">Cell inner membrane</keyword>
<organism evidence="8">
    <name type="scientific">Polaromonas hydrogenivorans</name>
    <dbReference type="NCBI Taxonomy" id="335476"/>
    <lineage>
        <taxon>Bacteria</taxon>
        <taxon>Pseudomonadati</taxon>
        <taxon>Pseudomonadota</taxon>
        <taxon>Betaproteobacteria</taxon>
        <taxon>Burkholderiales</taxon>
        <taxon>Comamonadaceae</taxon>
        <taxon>Polaromonas</taxon>
    </lineage>
</organism>